<dbReference type="GeneID" id="94583064"/>
<dbReference type="Proteomes" id="UP000182444">
    <property type="component" value="Chromosome 1C"/>
</dbReference>
<dbReference type="VEuPathDB" id="FungiDB:YALI1_C23427g"/>
<name>A0A1D8NBF9_YARLL</name>
<accession>A0A1D8NBF9</accession>
<dbReference type="AlphaFoldDB" id="A0A1D8NBF9"/>
<reference evidence="1 2" key="1">
    <citation type="journal article" date="2016" name="PLoS ONE">
        <title>Sequence Assembly of Yarrowia lipolytica Strain W29/CLIB89 Shows Transposable Element Diversity.</title>
        <authorList>
            <person name="Magnan C."/>
            <person name="Yu J."/>
            <person name="Chang I."/>
            <person name="Jahn E."/>
            <person name="Kanomata Y."/>
            <person name="Wu J."/>
            <person name="Zeller M."/>
            <person name="Oakes M."/>
            <person name="Baldi P."/>
            <person name="Sandmeyer S."/>
        </authorList>
    </citation>
    <scope>NUCLEOTIDE SEQUENCE [LARGE SCALE GENOMIC DNA]</scope>
    <source>
        <strain evidence="2">CLIB89(W29)</strain>
    </source>
</reference>
<sequence length="106" mass="11988">MPLRYVTAQYGCDSFVFQVSGMEQGFLTSVVISEIIFVEINKRLSGAPVKGQNETPRVSTCQLECSQRRPCFKPLLTSTNVFVKVWKSRQSTQTKVHTVDVNIMIQ</sequence>
<evidence type="ECO:0000313" key="1">
    <source>
        <dbReference type="EMBL" id="AOW02965.1"/>
    </source>
</evidence>
<dbReference type="EMBL" id="CP017555">
    <property type="protein sequence ID" value="AOW02965.1"/>
    <property type="molecule type" value="Genomic_DNA"/>
</dbReference>
<organism evidence="1 2">
    <name type="scientific">Yarrowia lipolytica</name>
    <name type="common">Candida lipolytica</name>
    <dbReference type="NCBI Taxonomy" id="4952"/>
    <lineage>
        <taxon>Eukaryota</taxon>
        <taxon>Fungi</taxon>
        <taxon>Dikarya</taxon>
        <taxon>Ascomycota</taxon>
        <taxon>Saccharomycotina</taxon>
        <taxon>Dipodascomycetes</taxon>
        <taxon>Dipodascales</taxon>
        <taxon>Dipodascales incertae sedis</taxon>
        <taxon>Yarrowia</taxon>
    </lineage>
</organism>
<proteinExistence type="predicted"/>
<protein>
    <submittedName>
        <fullName evidence="1">Uncharacterized protein</fullName>
    </submittedName>
</protein>
<evidence type="ECO:0000313" key="2">
    <source>
        <dbReference type="Proteomes" id="UP000182444"/>
    </source>
</evidence>
<gene>
    <name evidence="1" type="ORF">YALI1_C23427g</name>
</gene>
<dbReference type="RefSeq" id="XP_068138537.1">
    <property type="nucleotide sequence ID" value="XM_068282436.1"/>
</dbReference>